<dbReference type="GeneID" id="24094557"/>
<accession>J4I8M0</accession>
<dbReference type="RefSeq" id="XP_012178929.1">
    <property type="nucleotide sequence ID" value="XM_012323539.1"/>
</dbReference>
<organism evidence="1 2">
    <name type="scientific">Fibroporia radiculosa</name>
    <dbReference type="NCBI Taxonomy" id="599839"/>
    <lineage>
        <taxon>Eukaryota</taxon>
        <taxon>Fungi</taxon>
        <taxon>Dikarya</taxon>
        <taxon>Basidiomycota</taxon>
        <taxon>Agaricomycotina</taxon>
        <taxon>Agaricomycetes</taxon>
        <taxon>Polyporales</taxon>
        <taxon>Fibroporiaceae</taxon>
        <taxon>Fibroporia</taxon>
    </lineage>
</organism>
<sequence>MLSLTILLRNVEEHVFISLFTVIDTSMKASQDFGSTKDEVLHSALNLALGGEFINTKIYAFSRRTTSGLVYKPRPIYTNSLTLKATSGFFDGLLSAGFSESQTTFLDDDDQYIEQMSTNLYEYDSDSDLEDEELGTKRLMPMLNVAPPEEKEARYFESTSLVHQKRSSRTAAIPHDTSSRPCGRTVFLRSVAFKTLKAFAFYAFTGKLAFAPLRSRVLHDGVGLADPSGSVKAFHPPLCSPKSMYRLAEMLQDLALVEITKNLTPKTIMDELFSSFTSQYFFHFKTRLNAFPHIGFIEIRYPLVEKTELDYLLGSTIPSNIMLELSELIIKMSNGSQPHACHALAALIGILVNNHNTIRSNPPPPVSDSDCSSAAVYRTTEFIKR</sequence>
<dbReference type="OrthoDB" id="6359816at2759"/>
<protein>
    <submittedName>
        <fullName evidence="1">Uncharacterized protein</fullName>
    </submittedName>
</protein>
<dbReference type="HOGENOM" id="CLU_043561_1_0_1"/>
<proteinExistence type="predicted"/>
<evidence type="ECO:0000313" key="2">
    <source>
        <dbReference type="Proteomes" id="UP000006352"/>
    </source>
</evidence>
<gene>
    <name evidence="1" type="ORF">FIBRA_01666</name>
</gene>
<evidence type="ECO:0000313" key="1">
    <source>
        <dbReference type="EMBL" id="CCL99646.1"/>
    </source>
</evidence>
<name>J4I8M0_9APHY</name>
<dbReference type="InParanoid" id="J4I8M0"/>
<dbReference type="EMBL" id="HE796945">
    <property type="protein sequence ID" value="CCL99646.1"/>
    <property type="molecule type" value="Genomic_DNA"/>
</dbReference>
<dbReference type="STRING" id="599839.J4I8M0"/>
<dbReference type="AlphaFoldDB" id="J4I8M0"/>
<dbReference type="Proteomes" id="UP000006352">
    <property type="component" value="Unassembled WGS sequence"/>
</dbReference>
<keyword evidence="2" id="KW-1185">Reference proteome</keyword>
<reference evidence="1 2" key="1">
    <citation type="journal article" date="2012" name="Appl. Environ. Microbiol.">
        <title>Short-read sequencing for genomic analysis of the brown rot fungus Fibroporia radiculosa.</title>
        <authorList>
            <person name="Tang J.D."/>
            <person name="Perkins A.D."/>
            <person name="Sonstegard T.S."/>
            <person name="Schroeder S.G."/>
            <person name="Burgess S.C."/>
            <person name="Diehl S.V."/>
        </authorList>
    </citation>
    <scope>NUCLEOTIDE SEQUENCE [LARGE SCALE GENOMIC DNA]</scope>
    <source>
        <strain evidence="1 2">TFFH 294</strain>
    </source>
</reference>